<keyword evidence="8" id="KW-0106">Calcium</keyword>
<feature type="transmembrane region" description="Helical" evidence="18">
    <location>
        <begin position="729"/>
        <end position="751"/>
    </location>
</feature>
<feature type="transmembrane region" description="Helical" evidence="18">
    <location>
        <begin position="1166"/>
        <end position="1187"/>
    </location>
</feature>
<dbReference type="GO" id="GO:0008331">
    <property type="term" value="F:high voltage-gated calcium channel activity"/>
    <property type="evidence" value="ECO:0007669"/>
    <property type="project" value="TreeGrafter"/>
</dbReference>
<feature type="region of interest" description="Disordered" evidence="17">
    <location>
        <begin position="96"/>
        <end position="129"/>
    </location>
</feature>
<evidence type="ECO:0000256" key="3">
    <source>
        <dbReference type="ARBA" id="ARBA00022475"/>
    </source>
</evidence>
<evidence type="ECO:0000256" key="5">
    <source>
        <dbReference type="ARBA" id="ARBA00022568"/>
    </source>
</evidence>
<keyword evidence="13" id="KW-0325">Glycoprotein</keyword>
<evidence type="ECO:0000256" key="16">
    <source>
        <dbReference type="ARBA" id="ARBA00067459"/>
    </source>
</evidence>
<dbReference type="STRING" id="931890.G8JPI9"/>
<keyword evidence="4" id="KW-0597">Phosphoprotein</keyword>
<dbReference type="KEGG" id="erc:Ecym_2085"/>
<evidence type="ECO:0000256" key="14">
    <source>
        <dbReference type="ARBA" id="ARBA00023303"/>
    </source>
</evidence>
<evidence type="ECO:0000256" key="17">
    <source>
        <dbReference type="SAM" id="MobiDB-lite"/>
    </source>
</evidence>
<dbReference type="Gene3D" id="1.20.120.350">
    <property type="entry name" value="Voltage-gated potassium channels. Chain C"/>
    <property type="match status" value="2"/>
</dbReference>
<dbReference type="PANTHER" id="PTHR45628:SF7">
    <property type="entry name" value="VOLTAGE-DEPENDENT CALCIUM CHANNEL TYPE A SUBUNIT ALPHA-1"/>
    <property type="match status" value="1"/>
</dbReference>
<dbReference type="GO" id="GO:0005891">
    <property type="term" value="C:voltage-gated calcium channel complex"/>
    <property type="evidence" value="ECO:0007669"/>
    <property type="project" value="TreeGrafter"/>
</dbReference>
<feature type="transmembrane region" description="Helical" evidence="18">
    <location>
        <begin position="644"/>
        <end position="669"/>
    </location>
</feature>
<feature type="transmembrane region" description="Helical" evidence="18">
    <location>
        <begin position="1580"/>
        <end position="1598"/>
    </location>
</feature>
<keyword evidence="5" id="KW-0109">Calcium transport</keyword>
<dbReference type="PROSITE" id="PS50222">
    <property type="entry name" value="EF_HAND_2"/>
    <property type="match status" value="1"/>
</dbReference>
<dbReference type="GO" id="GO:0005509">
    <property type="term" value="F:calcium ion binding"/>
    <property type="evidence" value="ECO:0007669"/>
    <property type="project" value="InterPro"/>
</dbReference>
<evidence type="ECO:0000256" key="15">
    <source>
        <dbReference type="ARBA" id="ARBA00061395"/>
    </source>
</evidence>
<dbReference type="RefSeq" id="XP_003644655.1">
    <property type="nucleotide sequence ID" value="XM_003644607.1"/>
</dbReference>
<dbReference type="InterPro" id="IPR002048">
    <property type="entry name" value="EF_hand_dom"/>
</dbReference>
<feature type="transmembrane region" description="Helical" evidence="18">
    <location>
        <begin position="305"/>
        <end position="323"/>
    </location>
</feature>
<dbReference type="InterPro" id="IPR050599">
    <property type="entry name" value="VDCC_alpha-1_subunit"/>
</dbReference>
<evidence type="ECO:0000256" key="18">
    <source>
        <dbReference type="SAM" id="Phobius"/>
    </source>
</evidence>
<feature type="transmembrane region" description="Helical" evidence="18">
    <location>
        <begin position="926"/>
        <end position="953"/>
    </location>
</feature>
<dbReference type="EMBL" id="CP002498">
    <property type="protein sequence ID" value="AET37838.1"/>
    <property type="molecule type" value="Genomic_DNA"/>
</dbReference>
<keyword evidence="7 18" id="KW-0812">Transmembrane</keyword>
<keyword evidence="11" id="KW-0406">Ion transport</keyword>
<feature type="transmembrane region" description="Helical" evidence="18">
    <location>
        <begin position="1554"/>
        <end position="1574"/>
    </location>
</feature>
<keyword evidence="12 18" id="KW-0472">Membrane</keyword>
<keyword evidence="2" id="KW-0813">Transport</keyword>
<keyword evidence="14" id="KW-0407">Ion channel</keyword>
<dbReference type="OrthoDB" id="416585at2759"/>
<feature type="domain" description="EF-hand" evidence="19">
    <location>
        <begin position="1747"/>
        <end position="1782"/>
    </location>
</feature>
<evidence type="ECO:0000256" key="11">
    <source>
        <dbReference type="ARBA" id="ARBA00023065"/>
    </source>
</evidence>
<comment type="subcellular location">
    <subcellularLocation>
        <location evidence="1">Cell membrane</location>
        <topology evidence="1">Multi-pass membrane protein</topology>
    </subcellularLocation>
</comment>
<gene>
    <name evidence="20" type="ordered locus">Ecym_2085</name>
</gene>
<organism evidence="20 21">
    <name type="scientific">Eremothecium cymbalariae (strain CBS 270.75 / DBVPG 7215 / KCTC 17166 / NRRL Y-17582)</name>
    <name type="common">Yeast</name>
    <dbReference type="NCBI Taxonomy" id="931890"/>
    <lineage>
        <taxon>Eukaryota</taxon>
        <taxon>Fungi</taxon>
        <taxon>Dikarya</taxon>
        <taxon>Ascomycota</taxon>
        <taxon>Saccharomycotina</taxon>
        <taxon>Saccharomycetes</taxon>
        <taxon>Saccharomycetales</taxon>
        <taxon>Saccharomycetaceae</taxon>
        <taxon>Eremothecium</taxon>
    </lineage>
</organism>
<feature type="transmembrane region" description="Helical" evidence="18">
    <location>
        <begin position="1520"/>
        <end position="1542"/>
    </location>
</feature>
<sequence>MEDKSDGKVFQESKDGEDRNQAQAFPQSLYGLPASSSSGRTPTNDVVSSFSEVDQNDLNKVRPILRIQTSGLDTPVIPSKNPSTVSVRSHIKGFLDKRGSSKGSLTPQMGRNSADRGSGGRSFDVSSMRPSCEVPRSAKVISMIEDHEVDDFLNLQGEFINALEEENDNSWLPKHTRLSSMDDDSGLGDSSKPRASKLSSALIPNRQESENNESNFEEIELIDIPLYSNKFQARSRSKQRSSNDYDKNDDNLPNVSFDFIDENKDSQETSEVTPEPLILYGSSLGIITPYNLLRMRFARFLMGMNYRVMSQLLLILFTFFISYRQYNMQASGTLGNYSNWSDIAIFLCNCIFTIEMAIKIIAFGFWDDSQLFDAYKKEYTTVWQQLGVLKFYRSLEAKYGSELMQKLFPFKSITGDDGSQKSNLRSSMTFVNSNEQQKLQIPRAAMRNSWNRMDFLSTVCFWISFMLSFKNYDLIHRIRIFKTLSVLRILRLTDTDSGVSSILKSIKYGLPQLFNVGFMLLYFWVFFAILGVQNFQGSFRRQCVWINPNDPADTFLYDKQFCGGYIDAVTGEPRPYIFADNTEAQGYKGFLCPPNSKCISNQNPYNGRISFDNIINSIEMIFVIMSANTFTDLMYFTMDSDNMAAAIFFIFSTFFLTVWMMNLFVAVLYSSFEIANEMIHERRTESRSMQNIVVRKLLHYGKMIKTKANASVFPNVMGKIRRIYDQVEWVFVLVIFADLIAQATITAWTTTEKIHALLRIERIVSLLLLFESIIRIAIYFPVPWKFLAKPNYVYDLICAIISVIITQPNVPERLGQTYNWLCFFQVSRFYRFVVALSITRNLWKRVLGNALMIWNLSAFYFLLLFLVSLIVSVYFEGTVSLEQLDEEPFGMYSLLNTFLSLFIIGSTENWTDILYLLQQESPTSSYAFFGTCLIIMWFILANSVVLNIFIAVISQSLKVEESDKRKLQIRHYLEHVYPERIKLYKNASLLSRIKKKLLGREGDENSRDFHQFMFRGTAILAIAQNYEELKKNPETSRDESRPIRSIIKSYWQRLLKKFKFTEYIQDNPFFRKPEVVFGETNDLNEPKKKFSLQLNDWEEEKLEFLRSHPMFNYSYFIIPPNNALRKFCQTIVQPSVGKRTDGVVFYEDTTNVYGRKKYFYHIKRDTFVALTFVSTILMVMFSCYVTPLYRNKFQSDSWSWLNVSECVFVALFTLEFLVKTIADGFLYSPNAYILNPWNCIDLVVLISMWIDFLSWLKNDGKLARVFRGLDALRALRFLTISNTARTTFKQVFFDGITKIAGACLIALSLLFPFTVWGLSLFRGRLGVCNDGGLGMDFCYNEYSQTVGNWDVLMPRVYSPPVLHMDSFVSAFRSLYEIVSLEGWIDLLSNLMNSTGVGTPASSFASSENAVFLVSFNFLSMVFILTLFISFIIGNHAKTTGSAFLTVEEKAWLEIKKLLSRVKPETTPNLFTMSPLRQFCYKLAVERRYFWYTVAFQVVLYAHILTLLLRTYNESFSLNEYANITFMTTTSLFLVHEIIYMLGKGFKLLRSNSWDVLRILIILVSFSLNIIQLYFVGPVLGFTNIQAVFQLIIFIFVIPQNDILSELINTAVASLPSILSLIYTWGILFLVYAIAMNQIFGLTRLGSHTTGNINFRTVTKSLIVLFRCSFGEGWNYIMHDLTVSEPYCYEDPSTGFSDCGSKPYAYVLMMSWNILSMYIFLNMFISLMIENFSYVYHRGDKRYVARREEIRKFKKAWNKFDSDGNGEIEFSLLPKFMHSFDGPLSFKIWEGRLSVKNLVKNYIRVNPADPYDVQVDLVQLNNELNSIDIKKITQRRRTYCRFVREVHMINAYYGCIKFSTLIKQIPLYTEYNPRDCLGIDEYVKWLYTVGKVDKFLDNERNVDVLEMIVTRWKYVMHKRRKKDLPEVAASRGSMDKLVPTPSSPIVPISSDPSYNLLQLSETEVGTVNDFLWSPGDIQEGLYDSLTHRNLIGAQNRNEKEENIHDHTSKNS</sequence>
<keyword evidence="6" id="KW-0107">Calcium channel</keyword>
<dbReference type="FunCoup" id="G8JPI9">
    <property type="interactions" value="112"/>
</dbReference>
<dbReference type="Gene3D" id="1.10.287.70">
    <property type="match status" value="4"/>
</dbReference>
<keyword evidence="10 18" id="KW-1133">Transmembrane helix</keyword>
<comment type="similarity">
    <text evidence="15">Belongs to the calcium channel alpha-1 subunit (TC 1.A.1.11) family.</text>
</comment>
<keyword evidence="21" id="KW-1185">Reference proteome</keyword>
<dbReference type="FunFam" id="1.10.287.70:FF:000093">
    <property type="entry name" value="Calcium channel subunit Cch1"/>
    <property type="match status" value="1"/>
</dbReference>
<dbReference type="Proteomes" id="UP000006790">
    <property type="component" value="Chromosome 2"/>
</dbReference>
<evidence type="ECO:0000256" key="1">
    <source>
        <dbReference type="ARBA" id="ARBA00004651"/>
    </source>
</evidence>
<evidence type="ECO:0000256" key="12">
    <source>
        <dbReference type="ARBA" id="ARBA00023136"/>
    </source>
</evidence>
<evidence type="ECO:0000256" key="8">
    <source>
        <dbReference type="ARBA" id="ARBA00022837"/>
    </source>
</evidence>
<evidence type="ECO:0000256" key="2">
    <source>
        <dbReference type="ARBA" id="ARBA00022448"/>
    </source>
</evidence>
<dbReference type="SUPFAM" id="SSF81324">
    <property type="entry name" value="Voltage-gated potassium channels"/>
    <property type="match status" value="3"/>
</dbReference>
<evidence type="ECO:0000256" key="4">
    <source>
        <dbReference type="ARBA" id="ARBA00022553"/>
    </source>
</evidence>
<protein>
    <recommendedName>
        <fullName evidence="16">Calcium-channel protein CCH1</fullName>
    </recommendedName>
</protein>
<evidence type="ECO:0000256" key="13">
    <source>
        <dbReference type="ARBA" id="ARBA00023180"/>
    </source>
</evidence>
<proteinExistence type="inferred from homology"/>
<dbReference type="InterPro" id="IPR027359">
    <property type="entry name" value="Volt_channel_dom_sf"/>
</dbReference>
<accession>G8JPI9</accession>
<reference evidence="21" key="1">
    <citation type="journal article" date="2012" name="G3 (Bethesda)">
        <title>Pichia sorbitophila, an interspecies yeast hybrid reveals early steps of genome resolution following polyploidization.</title>
        <authorList>
            <person name="Leh Louis V."/>
            <person name="Despons L."/>
            <person name="Friedrich A."/>
            <person name="Martin T."/>
            <person name="Durrens P."/>
            <person name="Casaregola S."/>
            <person name="Neuveglise C."/>
            <person name="Fairhead C."/>
            <person name="Marck C."/>
            <person name="Cruz J.A."/>
            <person name="Straub M.L."/>
            <person name="Kugler V."/>
            <person name="Sacerdot C."/>
            <person name="Uzunov Z."/>
            <person name="Thierry A."/>
            <person name="Weiss S."/>
            <person name="Bleykasten C."/>
            <person name="De Montigny J."/>
            <person name="Jacques N."/>
            <person name="Jung P."/>
            <person name="Lemaire M."/>
            <person name="Mallet S."/>
            <person name="Morel G."/>
            <person name="Richard G.F."/>
            <person name="Sarkar A."/>
            <person name="Savel G."/>
            <person name="Schacherer J."/>
            <person name="Seret M.L."/>
            <person name="Talla E."/>
            <person name="Samson G."/>
            <person name="Jubin C."/>
            <person name="Poulain J."/>
            <person name="Vacherie B."/>
            <person name="Barbe V."/>
            <person name="Pelletier E."/>
            <person name="Sherman D.J."/>
            <person name="Westhof E."/>
            <person name="Weissenbach J."/>
            <person name="Baret P.V."/>
            <person name="Wincker P."/>
            <person name="Gaillardin C."/>
            <person name="Dujon B."/>
            <person name="Souciet J.L."/>
        </authorList>
    </citation>
    <scope>NUCLEOTIDE SEQUENCE [LARGE SCALE GENOMIC DNA]</scope>
    <source>
        <strain evidence="21">CBS 270.75 / DBVPG 7215 / KCTC 17166 / NRRL Y-17582</strain>
    </source>
</reference>
<feature type="transmembrane region" description="Helical" evidence="18">
    <location>
        <begin position="858"/>
        <end position="877"/>
    </location>
</feature>
<name>G8JPI9_ERECY</name>
<dbReference type="GeneID" id="11470491"/>
<dbReference type="GO" id="GO:0098703">
    <property type="term" value="P:calcium ion import across plasma membrane"/>
    <property type="evidence" value="ECO:0007669"/>
    <property type="project" value="TreeGrafter"/>
</dbReference>
<dbReference type="Gene3D" id="1.10.238.10">
    <property type="entry name" value="EF-hand"/>
    <property type="match status" value="1"/>
</dbReference>
<feature type="transmembrane region" description="Helical" evidence="18">
    <location>
        <begin position="1409"/>
        <end position="1432"/>
    </location>
</feature>
<dbReference type="FunFam" id="1.10.287.70:FF:000118">
    <property type="entry name" value="Calcium channel subunit Cch1"/>
    <property type="match status" value="1"/>
</dbReference>
<evidence type="ECO:0000259" key="19">
    <source>
        <dbReference type="PROSITE" id="PS50222"/>
    </source>
</evidence>
<feature type="transmembrane region" description="Helical" evidence="18">
    <location>
        <begin position="763"/>
        <end position="780"/>
    </location>
</feature>
<feature type="transmembrane region" description="Helical" evidence="18">
    <location>
        <begin position="1488"/>
        <end position="1508"/>
    </location>
</feature>
<feature type="compositionally biased region" description="Polar residues" evidence="17">
    <location>
        <begin position="101"/>
        <end position="111"/>
    </location>
</feature>
<feature type="compositionally biased region" description="Basic and acidic residues" evidence="17">
    <location>
        <begin position="1"/>
        <end position="20"/>
    </location>
</feature>
<feature type="region of interest" description="Disordered" evidence="17">
    <location>
        <begin position="171"/>
        <end position="214"/>
    </location>
</feature>
<feature type="transmembrane region" description="Helical" evidence="18">
    <location>
        <begin position="1299"/>
        <end position="1321"/>
    </location>
</feature>
<evidence type="ECO:0000256" key="9">
    <source>
        <dbReference type="ARBA" id="ARBA00022882"/>
    </source>
</evidence>
<dbReference type="Pfam" id="PF00520">
    <property type="entry name" value="Ion_trans"/>
    <property type="match status" value="4"/>
</dbReference>
<evidence type="ECO:0000256" key="7">
    <source>
        <dbReference type="ARBA" id="ARBA00022692"/>
    </source>
</evidence>
<dbReference type="InParanoid" id="G8JPI9"/>
<feature type="transmembrane region" description="Helical" evidence="18">
    <location>
        <begin position="1610"/>
        <end position="1634"/>
    </location>
</feature>
<evidence type="ECO:0000313" key="20">
    <source>
        <dbReference type="EMBL" id="AET37838.1"/>
    </source>
</evidence>
<feature type="transmembrane region" description="Helical" evidence="18">
    <location>
        <begin position="343"/>
        <end position="366"/>
    </location>
</feature>
<feature type="transmembrane region" description="Helical" evidence="18">
    <location>
        <begin position="1703"/>
        <end position="1728"/>
    </location>
</feature>
<dbReference type="OMA" id="TLFIAWN"/>
<evidence type="ECO:0000256" key="10">
    <source>
        <dbReference type="ARBA" id="ARBA00022989"/>
    </source>
</evidence>
<keyword evidence="3" id="KW-1003">Cell membrane</keyword>
<dbReference type="HOGENOM" id="CLU_000443_2_0_1"/>
<feature type="compositionally biased region" description="Polar residues" evidence="17">
    <location>
        <begin position="34"/>
        <end position="51"/>
    </location>
</feature>
<feature type="transmembrane region" description="Helical" evidence="18">
    <location>
        <begin position="513"/>
        <end position="532"/>
    </location>
</feature>
<dbReference type="PANTHER" id="PTHR45628">
    <property type="entry name" value="VOLTAGE-DEPENDENT CALCIUM CHANNEL TYPE A SUBUNIT ALPHA-1"/>
    <property type="match status" value="1"/>
</dbReference>
<dbReference type="eggNOG" id="KOG2301">
    <property type="taxonomic scope" value="Eukaryota"/>
</dbReference>
<dbReference type="InterPro" id="IPR005821">
    <property type="entry name" value="Ion_trans_dom"/>
</dbReference>
<evidence type="ECO:0000256" key="6">
    <source>
        <dbReference type="ARBA" id="ARBA00022673"/>
    </source>
</evidence>
<feature type="region of interest" description="Disordered" evidence="17">
    <location>
        <begin position="1"/>
        <end position="51"/>
    </location>
</feature>
<evidence type="ECO:0000313" key="21">
    <source>
        <dbReference type="Proteomes" id="UP000006790"/>
    </source>
</evidence>
<keyword evidence="9" id="KW-0851">Voltage-gated channel</keyword>